<dbReference type="SUPFAM" id="SSF56059">
    <property type="entry name" value="Glutathione synthetase ATP-binding domain-like"/>
    <property type="match status" value="1"/>
</dbReference>
<organism evidence="6 7">
    <name type="scientific">Streptomyces chartreusis NRRL 3882</name>
    <dbReference type="NCBI Taxonomy" id="1079985"/>
    <lineage>
        <taxon>Bacteria</taxon>
        <taxon>Bacillati</taxon>
        <taxon>Actinomycetota</taxon>
        <taxon>Actinomycetes</taxon>
        <taxon>Kitasatosporales</taxon>
        <taxon>Streptomycetaceae</taxon>
        <taxon>Streptomyces</taxon>
    </lineage>
</organism>
<dbReference type="EMBL" id="LT963352">
    <property type="protein sequence ID" value="SOR77392.1"/>
    <property type="molecule type" value="Genomic_DNA"/>
</dbReference>
<evidence type="ECO:0000259" key="5">
    <source>
        <dbReference type="PROSITE" id="PS50975"/>
    </source>
</evidence>
<evidence type="ECO:0000313" key="7">
    <source>
        <dbReference type="Proteomes" id="UP000235464"/>
    </source>
</evidence>
<dbReference type="Gene3D" id="3.40.50.20">
    <property type="match status" value="1"/>
</dbReference>
<dbReference type="Gene3D" id="3.30.470.20">
    <property type="entry name" value="ATP-grasp fold, B domain"/>
    <property type="match status" value="1"/>
</dbReference>
<dbReference type="Pfam" id="PF13535">
    <property type="entry name" value="ATP-grasp_4"/>
    <property type="match status" value="1"/>
</dbReference>
<dbReference type="InterPro" id="IPR013815">
    <property type="entry name" value="ATP_grasp_subdomain_1"/>
</dbReference>
<dbReference type="GO" id="GO:0016874">
    <property type="term" value="F:ligase activity"/>
    <property type="evidence" value="ECO:0007669"/>
    <property type="project" value="UniProtKB-KW"/>
</dbReference>
<gene>
    <name evidence="6" type="primary">bacD_5</name>
    <name evidence="6" type="ORF">SCNRRL3882_0864</name>
</gene>
<dbReference type="PROSITE" id="PS50975">
    <property type="entry name" value="ATP_GRASP"/>
    <property type="match status" value="1"/>
</dbReference>
<dbReference type="InterPro" id="IPR040570">
    <property type="entry name" value="LAL_C2"/>
</dbReference>
<keyword evidence="1 6" id="KW-0436">Ligase</keyword>
<dbReference type="Pfam" id="PF18603">
    <property type="entry name" value="LAL_C2"/>
    <property type="match status" value="1"/>
</dbReference>
<reference evidence="7" key="1">
    <citation type="submission" date="2017-11" db="EMBL/GenBank/DDBJ databases">
        <authorList>
            <person name="Wibberg D."/>
        </authorList>
    </citation>
    <scope>NUCLEOTIDE SEQUENCE [LARGE SCALE GENOMIC DNA]</scope>
</reference>
<proteinExistence type="predicted"/>
<evidence type="ECO:0000256" key="2">
    <source>
        <dbReference type="ARBA" id="ARBA00022741"/>
    </source>
</evidence>
<dbReference type="PANTHER" id="PTHR43585">
    <property type="entry name" value="FUMIPYRROLE BIOSYNTHESIS PROTEIN C"/>
    <property type="match status" value="1"/>
</dbReference>
<dbReference type="PANTHER" id="PTHR43585:SF2">
    <property type="entry name" value="ATP-GRASP ENZYME FSQD"/>
    <property type="match status" value="1"/>
</dbReference>
<accession>A0A2N9B228</accession>
<dbReference type="InterPro" id="IPR052032">
    <property type="entry name" value="ATP-dep_AA_Ligase"/>
</dbReference>
<dbReference type="OrthoDB" id="24041at2"/>
<evidence type="ECO:0000256" key="1">
    <source>
        <dbReference type="ARBA" id="ARBA00022598"/>
    </source>
</evidence>
<keyword evidence="7" id="KW-1185">Reference proteome</keyword>
<name>A0A2N9B228_STRCX</name>
<dbReference type="Proteomes" id="UP000235464">
    <property type="component" value="Chromosome I"/>
</dbReference>
<sequence>MHLLLIGYNDTALAALDDCRPPGSVTLIEEKDLWDAKNLAPRAAKHACLGTVLFGRYQQDDHFLEAVRTAGPFDAVVAGLEYAVVAAAQAAELLGLAGAGTDAAMILRDKLRLREVTSSAGMTGPAFREIHCAADIADFARGRACVVKPAGRQASLGVLLLEAGADVEQAWQDCSQADEGVQLAKRPMEWRYLVEERMYGPEFSTEALVREGTVTFCNLTRKYTLPGPSPVETGHTVAGRTDPVWAREVQRLVDAIGYGSGILHAEWVLTDAGPQLIECAGRPPGDRIMDLIDLVYATNIHDRWIGMLLGEESGQHQGELTPRCAAAIRFLTGAGPGTIDHIQGVDLARSLPRVERVDISRSPGDVVKDVRSSWDRLGLVIATGATAAEAEAAADRAASSVTISMREISTVHNS</sequence>
<feature type="domain" description="ATP-grasp" evidence="5">
    <location>
        <begin position="114"/>
        <end position="309"/>
    </location>
</feature>
<evidence type="ECO:0000256" key="3">
    <source>
        <dbReference type="ARBA" id="ARBA00022840"/>
    </source>
</evidence>
<dbReference type="GO" id="GO:0046872">
    <property type="term" value="F:metal ion binding"/>
    <property type="evidence" value="ECO:0007669"/>
    <property type="project" value="InterPro"/>
</dbReference>
<dbReference type="GO" id="GO:0005524">
    <property type="term" value="F:ATP binding"/>
    <property type="evidence" value="ECO:0007669"/>
    <property type="project" value="UniProtKB-UniRule"/>
</dbReference>
<evidence type="ECO:0000313" key="6">
    <source>
        <dbReference type="EMBL" id="SOR77392.1"/>
    </source>
</evidence>
<dbReference type="RefSeq" id="WP_010047305.1">
    <property type="nucleotide sequence ID" value="NZ_LT962942.1"/>
</dbReference>
<protein>
    <submittedName>
        <fullName evidence="6">Alanine-anticapsin ligase BacD</fullName>
    </submittedName>
</protein>
<dbReference type="AlphaFoldDB" id="A0A2N9B228"/>
<evidence type="ECO:0000256" key="4">
    <source>
        <dbReference type="PROSITE-ProRule" id="PRU00409"/>
    </source>
</evidence>
<keyword evidence="2 4" id="KW-0547">Nucleotide-binding</keyword>
<dbReference type="Gene3D" id="3.30.1490.20">
    <property type="entry name" value="ATP-grasp fold, A domain"/>
    <property type="match status" value="1"/>
</dbReference>
<dbReference type="InterPro" id="IPR011761">
    <property type="entry name" value="ATP-grasp"/>
</dbReference>
<keyword evidence="3 4" id="KW-0067">ATP-binding</keyword>